<evidence type="ECO:0000256" key="5">
    <source>
        <dbReference type="ARBA" id="ARBA00022771"/>
    </source>
</evidence>
<reference evidence="13" key="1">
    <citation type="submission" date="2025-08" db="UniProtKB">
        <authorList>
            <consortium name="Ensembl"/>
        </authorList>
    </citation>
    <scope>IDENTIFICATION</scope>
</reference>
<dbReference type="GO" id="GO:0045944">
    <property type="term" value="P:positive regulation of transcription by RNA polymerase II"/>
    <property type="evidence" value="ECO:0007669"/>
    <property type="project" value="UniProtKB-ARBA"/>
</dbReference>
<evidence type="ECO:0000256" key="3">
    <source>
        <dbReference type="ARBA" id="ARBA00022723"/>
    </source>
</evidence>
<dbReference type="Ensembl" id="ENSMMNT00015000074.1">
    <property type="protein sequence ID" value="ENSMMNP00015000058.1"/>
    <property type="gene ID" value="ENSMMNG00015000073.1"/>
</dbReference>
<accession>A0A8C6AHN8</accession>
<reference evidence="13" key="2">
    <citation type="submission" date="2025-09" db="UniProtKB">
        <authorList>
            <consortium name="Ensembl"/>
        </authorList>
    </citation>
    <scope>IDENTIFICATION</scope>
</reference>
<keyword evidence="3" id="KW-0479">Metal-binding</keyword>
<keyword evidence="10" id="KW-0539">Nucleus</keyword>
<dbReference type="FunFam" id="3.30.160.60:FF:000016">
    <property type="entry name" value="zinc finger protein 37 homolog"/>
    <property type="match status" value="1"/>
</dbReference>
<evidence type="ECO:0000256" key="4">
    <source>
        <dbReference type="ARBA" id="ARBA00022737"/>
    </source>
</evidence>
<feature type="domain" description="C2H2-type" evidence="12">
    <location>
        <begin position="144"/>
        <end position="171"/>
    </location>
</feature>
<evidence type="ECO:0000313" key="13">
    <source>
        <dbReference type="Ensembl" id="ENSMMNP00015000058.1"/>
    </source>
</evidence>
<evidence type="ECO:0000256" key="9">
    <source>
        <dbReference type="ARBA" id="ARBA00023163"/>
    </source>
</evidence>
<protein>
    <recommendedName>
        <fullName evidence="12">C2H2-type domain-containing protein</fullName>
    </recommendedName>
</protein>
<feature type="domain" description="C2H2-type" evidence="12">
    <location>
        <begin position="172"/>
        <end position="199"/>
    </location>
</feature>
<dbReference type="GO" id="GO:0008270">
    <property type="term" value="F:zinc ion binding"/>
    <property type="evidence" value="ECO:0007669"/>
    <property type="project" value="UniProtKB-KW"/>
</dbReference>
<keyword evidence="14" id="KW-1185">Reference proteome</keyword>
<dbReference type="GO" id="GO:0000981">
    <property type="term" value="F:DNA-binding transcription factor activity, RNA polymerase II-specific"/>
    <property type="evidence" value="ECO:0007669"/>
    <property type="project" value="TreeGrafter"/>
</dbReference>
<evidence type="ECO:0000313" key="14">
    <source>
        <dbReference type="Proteomes" id="UP000694561"/>
    </source>
</evidence>
<dbReference type="FunFam" id="3.30.160.60:FF:002254">
    <property type="entry name" value="Zinc finger protein 540"/>
    <property type="match status" value="1"/>
</dbReference>
<evidence type="ECO:0000256" key="8">
    <source>
        <dbReference type="ARBA" id="ARBA00023125"/>
    </source>
</evidence>
<dbReference type="AlphaFoldDB" id="A0A8C6AHN8"/>
<name>A0A8C6AHN8_MONMO</name>
<dbReference type="FunFam" id="3.30.160.60:FF:000737">
    <property type="entry name" value="Zinc finger protein 565"/>
    <property type="match status" value="1"/>
</dbReference>
<keyword evidence="5 11" id="KW-0863">Zinc-finger</keyword>
<evidence type="ECO:0000259" key="12">
    <source>
        <dbReference type="PROSITE" id="PS50157"/>
    </source>
</evidence>
<dbReference type="FunFam" id="3.30.160.60:FF:000060">
    <property type="entry name" value="zinc finger protein 436"/>
    <property type="match status" value="1"/>
</dbReference>
<dbReference type="InterPro" id="IPR050329">
    <property type="entry name" value="GLI_C2H2-zinc-finger"/>
</dbReference>
<keyword evidence="8" id="KW-0238">DNA-binding</keyword>
<dbReference type="SUPFAM" id="SSF57667">
    <property type="entry name" value="beta-beta-alpha zinc fingers"/>
    <property type="match status" value="3"/>
</dbReference>
<dbReference type="Pfam" id="PF00096">
    <property type="entry name" value="zf-C2H2"/>
    <property type="match status" value="1"/>
</dbReference>
<evidence type="ECO:0000256" key="11">
    <source>
        <dbReference type="PROSITE-ProRule" id="PRU00042"/>
    </source>
</evidence>
<feature type="domain" description="C2H2-type" evidence="12">
    <location>
        <begin position="116"/>
        <end position="143"/>
    </location>
</feature>
<evidence type="ECO:0000256" key="2">
    <source>
        <dbReference type="ARBA" id="ARBA00006991"/>
    </source>
</evidence>
<dbReference type="InterPro" id="IPR013087">
    <property type="entry name" value="Znf_C2H2_type"/>
</dbReference>
<evidence type="ECO:0000256" key="6">
    <source>
        <dbReference type="ARBA" id="ARBA00022833"/>
    </source>
</evidence>
<dbReference type="GeneTree" id="ENSGT00950000182890"/>
<keyword evidence="4" id="KW-0677">Repeat</keyword>
<dbReference type="PANTHER" id="PTHR19818">
    <property type="entry name" value="ZINC FINGER PROTEIN ZIC AND GLI"/>
    <property type="match status" value="1"/>
</dbReference>
<dbReference type="PANTHER" id="PTHR19818:SF158">
    <property type="entry name" value="C2H2-TYPE DOMAIN-CONTAINING PROTEIN-RELATED"/>
    <property type="match status" value="1"/>
</dbReference>
<keyword evidence="9" id="KW-0804">Transcription</keyword>
<feature type="domain" description="C2H2-type" evidence="12">
    <location>
        <begin position="67"/>
        <end position="94"/>
    </location>
</feature>
<comment type="subcellular location">
    <subcellularLocation>
        <location evidence="1">Nucleus</location>
    </subcellularLocation>
</comment>
<dbReference type="GO" id="GO:0005634">
    <property type="term" value="C:nucleus"/>
    <property type="evidence" value="ECO:0007669"/>
    <property type="project" value="UniProtKB-SubCell"/>
</dbReference>
<keyword evidence="6" id="KW-0862">Zinc</keyword>
<sequence length="227" mass="26416">MEKFINKDPENPSFQDDWECEGTFETYHRNEEGRSSQVIITHEEIPALTQQTSHNLLHNIPPGSRPYVCNECRKGFWQKKCLLSHQKIHTGEKSYECHYLSLIIKHQRIHTGEKPYVCKECGKAFRGITQLNEHQRTHTGEKPYKCNECGKAFGHRSYLPQHQRIHTGKKPYKCKVCGKAFRQGSQLNHHQRIHTGEKPYKCNECGKLPNTTYQSLVIGKFMLASNH</sequence>
<keyword evidence="7" id="KW-0805">Transcription regulation</keyword>
<dbReference type="InterPro" id="IPR036236">
    <property type="entry name" value="Znf_C2H2_sf"/>
</dbReference>
<dbReference type="Proteomes" id="UP000694561">
    <property type="component" value="Unplaced"/>
</dbReference>
<evidence type="ECO:0000256" key="10">
    <source>
        <dbReference type="ARBA" id="ARBA00023242"/>
    </source>
</evidence>
<dbReference type="SMART" id="SM00355">
    <property type="entry name" value="ZnF_C2H2"/>
    <property type="match status" value="4"/>
</dbReference>
<proteinExistence type="inferred from homology"/>
<dbReference type="Gene3D" id="3.30.160.60">
    <property type="entry name" value="Classic Zinc Finger"/>
    <property type="match status" value="5"/>
</dbReference>
<dbReference type="GO" id="GO:0000978">
    <property type="term" value="F:RNA polymerase II cis-regulatory region sequence-specific DNA binding"/>
    <property type="evidence" value="ECO:0007669"/>
    <property type="project" value="TreeGrafter"/>
</dbReference>
<organism evidence="13 14">
    <name type="scientific">Monodon monoceros</name>
    <name type="common">Narwhal</name>
    <name type="synonym">Ceratodon monodon</name>
    <dbReference type="NCBI Taxonomy" id="40151"/>
    <lineage>
        <taxon>Eukaryota</taxon>
        <taxon>Metazoa</taxon>
        <taxon>Chordata</taxon>
        <taxon>Craniata</taxon>
        <taxon>Vertebrata</taxon>
        <taxon>Euteleostomi</taxon>
        <taxon>Mammalia</taxon>
        <taxon>Eutheria</taxon>
        <taxon>Laurasiatheria</taxon>
        <taxon>Artiodactyla</taxon>
        <taxon>Whippomorpha</taxon>
        <taxon>Cetacea</taxon>
        <taxon>Odontoceti</taxon>
        <taxon>Monodontidae</taxon>
        <taxon>Monodon</taxon>
    </lineage>
</organism>
<dbReference type="PROSITE" id="PS00028">
    <property type="entry name" value="ZINC_FINGER_C2H2_1"/>
    <property type="match status" value="4"/>
</dbReference>
<evidence type="ECO:0000256" key="1">
    <source>
        <dbReference type="ARBA" id="ARBA00004123"/>
    </source>
</evidence>
<dbReference type="Pfam" id="PF13465">
    <property type="entry name" value="zf-H2C2_2"/>
    <property type="match status" value="1"/>
</dbReference>
<evidence type="ECO:0000256" key="7">
    <source>
        <dbReference type="ARBA" id="ARBA00023015"/>
    </source>
</evidence>
<comment type="similarity">
    <text evidence="2">Belongs to the krueppel C2H2-type zinc-finger protein family.</text>
</comment>
<dbReference type="PROSITE" id="PS50157">
    <property type="entry name" value="ZINC_FINGER_C2H2_2"/>
    <property type="match status" value="4"/>
</dbReference>